<dbReference type="UniPathway" id="UPA00148"/>
<dbReference type="PANTHER" id="PTHR36925:SF1">
    <property type="entry name" value="COBALT-PRECORRIN-6A REDUCTASE"/>
    <property type="match status" value="1"/>
</dbReference>
<comment type="caution">
    <text evidence="4">The sequence shown here is derived from an EMBL/GenBank/DDBJ whole genome shotgun (WGS) entry which is preliminary data.</text>
</comment>
<evidence type="ECO:0000313" key="5">
    <source>
        <dbReference type="Proteomes" id="UP000740329"/>
    </source>
</evidence>
<dbReference type="EMBL" id="JAGGMV010000004">
    <property type="protein sequence ID" value="MBP2202002.1"/>
    <property type="molecule type" value="Genomic_DNA"/>
</dbReference>
<name>A0A8J7UST7_METVO</name>
<sequence>MKKDLKFNIWVRGGTSDATKIVQSLKDNLKDSINSINSVNNINNINLKIIVTTATDFGGEIAKINADKVISKPMPYEELKQKLITEEINYFIDATHPYAVKASDTGLKVCKELKITYIRYERPGSALEENLGKNDDKIIFAEDYEDAILKAFEFNKKESNIFFMAGIKNLKSVVELSETNGYDKNKIIARMLPVSVYEALKLLPSKNIVAMQGVFSKELNKHLILDYNCDVVITKDSGKSGGFYEKMEATKEAGATLIIVKRPVSKDSNEDSDLNQNYRLKFDKIEDLVDYFLNI</sequence>
<dbReference type="EC" id="1.3.1.106" evidence="4"/>
<dbReference type="PANTHER" id="PTHR36925">
    <property type="entry name" value="COBALT-PRECORRIN-6A REDUCTASE"/>
    <property type="match status" value="1"/>
</dbReference>
<dbReference type="PROSITE" id="PS51014">
    <property type="entry name" value="COBK_CBIJ"/>
    <property type="match status" value="1"/>
</dbReference>
<keyword evidence="3 4" id="KW-0560">Oxidoreductase</keyword>
<protein>
    <submittedName>
        <fullName evidence="4">Precorrin-6A/cobalt-precorrin-6A reductase</fullName>
        <ecNumber evidence="4">1.3.1.106</ecNumber>
        <ecNumber evidence="4">1.3.1.54</ecNumber>
    </submittedName>
</protein>
<dbReference type="InterPro" id="IPR003723">
    <property type="entry name" value="Precorrin-6x_reduct"/>
</dbReference>
<dbReference type="RefSeq" id="WP_209591518.1">
    <property type="nucleotide sequence ID" value="NZ_JAGGMV010000004.1"/>
</dbReference>
<evidence type="ECO:0000256" key="3">
    <source>
        <dbReference type="ARBA" id="ARBA00023002"/>
    </source>
</evidence>
<accession>A0A8J7UST7</accession>
<reference evidence="4" key="1">
    <citation type="submission" date="2021-03" db="EMBL/GenBank/DDBJ databases">
        <title>Genomic Encyclopedia of Type Strains, Phase IV (KMG-V): Genome sequencing to study the core and pangenomes of soil and plant-associated prokaryotes.</title>
        <authorList>
            <person name="Whitman W."/>
        </authorList>
    </citation>
    <scope>NUCLEOTIDE SEQUENCE</scope>
    <source>
        <strain evidence="4">C4</strain>
    </source>
</reference>
<dbReference type="EC" id="1.3.1.54" evidence="4"/>
<keyword evidence="2" id="KW-0169">Cobalamin biosynthesis</keyword>
<gene>
    <name evidence="4" type="ORF">J3E07_001442</name>
</gene>
<comment type="pathway">
    <text evidence="1">Cofactor biosynthesis; adenosylcobalamin biosynthesis.</text>
</comment>
<proteinExistence type="predicted"/>
<evidence type="ECO:0000256" key="1">
    <source>
        <dbReference type="ARBA" id="ARBA00004953"/>
    </source>
</evidence>
<dbReference type="GO" id="GO:0016994">
    <property type="term" value="F:precorrin-6A reductase activity"/>
    <property type="evidence" value="ECO:0007669"/>
    <property type="project" value="UniProtKB-EC"/>
</dbReference>
<dbReference type="Proteomes" id="UP000740329">
    <property type="component" value="Unassembled WGS sequence"/>
</dbReference>
<dbReference type="GO" id="GO:0009236">
    <property type="term" value="P:cobalamin biosynthetic process"/>
    <property type="evidence" value="ECO:0007669"/>
    <property type="project" value="UniProtKB-UniPathway"/>
</dbReference>
<organism evidence="4 5">
    <name type="scientific">Methanococcus voltae</name>
    <dbReference type="NCBI Taxonomy" id="2188"/>
    <lineage>
        <taxon>Archaea</taxon>
        <taxon>Methanobacteriati</taxon>
        <taxon>Methanobacteriota</taxon>
        <taxon>Methanomada group</taxon>
        <taxon>Methanococci</taxon>
        <taxon>Methanococcales</taxon>
        <taxon>Methanococcaceae</taxon>
        <taxon>Methanococcus</taxon>
    </lineage>
</organism>
<evidence type="ECO:0000256" key="2">
    <source>
        <dbReference type="ARBA" id="ARBA00022573"/>
    </source>
</evidence>
<dbReference type="AlphaFoldDB" id="A0A8J7UST7"/>
<dbReference type="Pfam" id="PF02571">
    <property type="entry name" value="CbiJ"/>
    <property type="match status" value="1"/>
</dbReference>
<evidence type="ECO:0000313" key="4">
    <source>
        <dbReference type="EMBL" id="MBP2202002.1"/>
    </source>
</evidence>
<dbReference type="NCBIfam" id="TIGR00715">
    <property type="entry name" value="precor6x_red"/>
    <property type="match status" value="1"/>
</dbReference>